<dbReference type="SFLD" id="SFLDG01067">
    <property type="entry name" value="SPASM/twitch_domain_containing"/>
    <property type="match status" value="1"/>
</dbReference>
<dbReference type="InterPro" id="IPR007197">
    <property type="entry name" value="rSAM"/>
</dbReference>
<organism evidence="7 8">
    <name type="scientific">Agathobacter rectalis</name>
    <dbReference type="NCBI Taxonomy" id="39491"/>
    <lineage>
        <taxon>Bacteria</taxon>
        <taxon>Bacillati</taxon>
        <taxon>Bacillota</taxon>
        <taxon>Clostridia</taxon>
        <taxon>Lachnospirales</taxon>
        <taxon>Lachnospiraceae</taxon>
        <taxon>Agathobacter</taxon>
    </lineage>
</organism>
<gene>
    <name evidence="7" type="ORF">GKE07_05770</name>
</gene>
<dbReference type="SUPFAM" id="SSF102114">
    <property type="entry name" value="Radical SAM enzymes"/>
    <property type="match status" value="1"/>
</dbReference>
<sequence>MNRKERFKMAEVYTFEENGELFSFDINNMTVSHDEFHESTAIVNTERTRNDICRIKFMSLHVAHECPLYCEYCYGSGGEYDTPSMRMSRSTMMQAVDYLFKYCTNDNIVHINFFGGEPLLAFDLIKECVEYSEDKAQKYGKKIEFSVSTSALVISQEIIDFISQHNFSVSVSIDGTKYAHDKHRKFRNQNTSYDKVVAGFKQLMEKNDNILITATLTHHTIDEIIKYHDLLDIGANNFRFKTVTGMTSDIKLVDEDYDRLATMYERLAKMYLDDILEGKIYDFGDFTKWLHRLNKKKTVHFNCTATEDYLNVDPNGEIYICHKYVGIPNGRLGNVYQIDSPVKPLGFDTEIGKCRNCWAHNLCGGGCYYDGFETTGNSYHTCNTNKCKIHRSQIKAAIYIYYHLKQRGFLDSFLQSITSASNAYQLTV</sequence>
<comment type="cofactor">
    <cofactor evidence="1">
        <name>[4Fe-4S] cluster</name>
        <dbReference type="ChEBI" id="CHEBI:49883"/>
    </cofactor>
</comment>
<comment type="caution">
    <text evidence="7">The sequence shown here is derived from an EMBL/GenBank/DDBJ whole genome shotgun (WGS) entry which is preliminary data.</text>
</comment>
<dbReference type="GO" id="GO:0051536">
    <property type="term" value="F:iron-sulfur cluster binding"/>
    <property type="evidence" value="ECO:0007669"/>
    <property type="project" value="UniProtKB-KW"/>
</dbReference>
<evidence type="ECO:0000256" key="5">
    <source>
        <dbReference type="ARBA" id="ARBA00023014"/>
    </source>
</evidence>
<reference evidence="7 8" key="1">
    <citation type="journal article" date="2019" name="Nat. Med.">
        <title>A library of human gut bacterial isolates paired with longitudinal multiomics data enables mechanistic microbiome research.</title>
        <authorList>
            <person name="Poyet M."/>
            <person name="Groussin M."/>
            <person name="Gibbons S.M."/>
            <person name="Avila-Pacheco J."/>
            <person name="Jiang X."/>
            <person name="Kearney S.M."/>
            <person name="Perrotta A.R."/>
            <person name="Berdy B."/>
            <person name="Zhao S."/>
            <person name="Lieberman T.D."/>
            <person name="Swanson P.K."/>
            <person name="Smith M."/>
            <person name="Roesemann S."/>
            <person name="Alexander J.E."/>
            <person name="Rich S.A."/>
            <person name="Livny J."/>
            <person name="Vlamakis H."/>
            <person name="Clish C."/>
            <person name="Bullock K."/>
            <person name="Deik A."/>
            <person name="Scott J."/>
            <person name="Pierce K.A."/>
            <person name="Xavier R.J."/>
            <person name="Alm E.J."/>
        </authorList>
    </citation>
    <scope>NUCLEOTIDE SEQUENCE [LARGE SCALE GENOMIC DNA]</scope>
    <source>
        <strain evidence="7 8">BIOML-A11</strain>
    </source>
</reference>
<proteinExistence type="predicted"/>
<dbReference type="Gene3D" id="3.20.20.70">
    <property type="entry name" value="Aldolase class I"/>
    <property type="match status" value="1"/>
</dbReference>
<dbReference type="SFLD" id="SFLDG01384">
    <property type="entry name" value="thioether_bond_formation_requi"/>
    <property type="match status" value="1"/>
</dbReference>
<dbReference type="GO" id="GO:0016491">
    <property type="term" value="F:oxidoreductase activity"/>
    <property type="evidence" value="ECO:0007669"/>
    <property type="project" value="InterPro"/>
</dbReference>
<protein>
    <submittedName>
        <fullName evidence="7">Radical SAM protein</fullName>
    </submittedName>
</protein>
<dbReference type="Pfam" id="PF04055">
    <property type="entry name" value="Radical_SAM"/>
    <property type="match status" value="1"/>
</dbReference>
<evidence type="ECO:0000259" key="6">
    <source>
        <dbReference type="PROSITE" id="PS51918"/>
    </source>
</evidence>
<name>A0A6L5T6E3_9FIRM</name>
<dbReference type="SFLD" id="SFLDG01386">
    <property type="entry name" value="main_SPASM_domain-containing"/>
    <property type="match status" value="1"/>
</dbReference>
<dbReference type="InterPro" id="IPR023885">
    <property type="entry name" value="4Fe4S-binding_SPASM_dom"/>
</dbReference>
<dbReference type="AlphaFoldDB" id="A0A6L5T6E3"/>
<dbReference type="PROSITE" id="PS51918">
    <property type="entry name" value="RADICAL_SAM"/>
    <property type="match status" value="1"/>
</dbReference>
<keyword evidence="5" id="KW-0411">Iron-sulfur</keyword>
<accession>A0A6L5T6E3</accession>
<evidence type="ECO:0000256" key="4">
    <source>
        <dbReference type="ARBA" id="ARBA00023004"/>
    </source>
</evidence>
<feature type="domain" description="Radical SAM core" evidence="6">
    <location>
        <begin position="50"/>
        <end position="277"/>
    </location>
</feature>
<dbReference type="InterPro" id="IPR013785">
    <property type="entry name" value="Aldolase_TIM"/>
</dbReference>
<dbReference type="InterPro" id="IPR023867">
    <property type="entry name" value="Sulphatase_maturase_rSAM"/>
</dbReference>
<dbReference type="GO" id="GO:0046872">
    <property type="term" value="F:metal ion binding"/>
    <property type="evidence" value="ECO:0007669"/>
    <property type="project" value="UniProtKB-KW"/>
</dbReference>
<dbReference type="SFLD" id="SFLDS00029">
    <property type="entry name" value="Radical_SAM"/>
    <property type="match status" value="1"/>
</dbReference>
<evidence type="ECO:0000256" key="3">
    <source>
        <dbReference type="ARBA" id="ARBA00022723"/>
    </source>
</evidence>
<evidence type="ECO:0000256" key="2">
    <source>
        <dbReference type="ARBA" id="ARBA00022691"/>
    </source>
</evidence>
<dbReference type="NCBIfam" id="TIGR04085">
    <property type="entry name" value="rSAM_more_4Fe4S"/>
    <property type="match status" value="1"/>
</dbReference>
<dbReference type="CDD" id="cd01335">
    <property type="entry name" value="Radical_SAM"/>
    <property type="match status" value="1"/>
</dbReference>
<evidence type="ECO:0000313" key="8">
    <source>
        <dbReference type="Proteomes" id="UP000479563"/>
    </source>
</evidence>
<dbReference type="InterPro" id="IPR058240">
    <property type="entry name" value="rSAM_sf"/>
</dbReference>
<evidence type="ECO:0000256" key="1">
    <source>
        <dbReference type="ARBA" id="ARBA00001966"/>
    </source>
</evidence>
<dbReference type="PANTHER" id="PTHR43273:SF8">
    <property type="entry name" value="RADICAL SAM DOMAIN PROTEIN"/>
    <property type="match status" value="1"/>
</dbReference>
<keyword evidence="3" id="KW-0479">Metal-binding</keyword>
<dbReference type="EMBL" id="WKQP01000006">
    <property type="protein sequence ID" value="MSC59721.1"/>
    <property type="molecule type" value="Genomic_DNA"/>
</dbReference>
<keyword evidence="2" id="KW-0949">S-adenosyl-L-methionine</keyword>
<dbReference type="Proteomes" id="UP000479563">
    <property type="component" value="Unassembled WGS sequence"/>
</dbReference>
<keyword evidence="4" id="KW-0408">Iron</keyword>
<dbReference type="PANTHER" id="PTHR43273">
    <property type="entry name" value="ANAEROBIC SULFATASE-MATURATING ENZYME HOMOLOG ASLB-RELATED"/>
    <property type="match status" value="1"/>
</dbReference>
<evidence type="ECO:0000313" key="7">
    <source>
        <dbReference type="EMBL" id="MSC59721.1"/>
    </source>
</evidence>